<dbReference type="Proteomes" id="UP000124656">
    <property type="component" value="Segment"/>
</dbReference>
<evidence type="ECO:0000313" key="2">
    <source>
        <dbReference type="Proteomes" id="UP000124656"/>
    </source>
</evidence>
<proteinExistence type="predicted"/>
<sequence length="249" mass="28515">MQHNRLPGNCIATANCQASAFDGVVCNRKRHHNTDSKLRYAKRRFSPLKPSDVMDIDPHPGPTHYLRVIFDPSHTWHVSSGHMLDDVQKWLQPYGAKPITEYHITLALLCCKPDEQFHDLTPVANMLKDVLFELSDFNVLGRTLVLNAHELQRYGMTRPVNMAVPHIKEWLKIHGYTIYNSHLPLHLSVSKLHDLDEATRSYIGTRAYFKQYVTRIIVAPRSLELVTIRGSPNNPKQIVKSLPIPSSVW</sequence>
<evidence type="ECO:0000313" key="1">
    <source>
        <dbReference type="EMBL" id="AHY61340.1"/>
    </source>
</evidence>
<protein>
    <submittedName>
        <fullName evidence="1">ORF4b</fullName>
    </submittedName>
</protein>
<dbReference type="InterPro" id="IPR044321">
    <property type="entry name" value="ORF4b_MERS-CoV-like"/>
</dbReference>
<accession>A0A023YAB9</accession>
<reference evidence="1 2" key="1">
    <citation type="journal article" date="2014" name="Emerg. Infect. Dis.">
        <title>MERS-related betacoronavirus in Vespertilio superans bats, China.</title>
        <authorList>
            <person name="Yang L."/>
            <person name="Wu Z."/>
            <person name="Ren X."/>
            <person name="Yang F."/>
            <person name="Zhang J."/>
            <person name="He G."/>
            <person name="Dong J."/>
            <person name="Sun L."/>
            <person name="Zhu Y."/>
            <person name="Zhang S."/>
            <person name="Jin Q."/>
        </authorList>
    </citation>
    <scope>NUCLEOTIDE SEQUENCE [LARGE SCALE GENOMIC DNA]</scope>
</reference>
<dbReference type="CDD" id="cd21651">
    <property type="entry name" value="ORF4b_MERS-CoV-like"/>
    <property type="match status" value="1"/>
</dbReference>
<organism evidence="1 2">
    <name type="scientific">BtVs-BetaCoV/SC2013</name>
    <dbReference type="NCBI Taxonomy" id="1495253"/>
    <lineage>
        <taxon>Viruses</taxon>
        <taxon>Riboviria</taxon>
        <taxon>Orthornavirae</taxon>
        <taxon>Pisuviricota</taxon>
        <taxon>Pisoniviricetes</taxon>
        <taxon>Nidovirales</taxon>
        <taxon>Cornidovirineae</taxon>
        <taxon>Coronaviridae</taxon>
        <taxon>Orthocoronavirinae</taxon>
        <taxon>Betacoronavirus</taxon>
        <taxon>Merbecovirus</taxon>
        <taxon>Betacoronavirus cameli</taxon>
        <taxon>Middle East respiratory syndrome-related coronavirus</taxon>
    </lineage>
</organism>
<name>A0A023YAB9_MERS</name>
<dbReference type="EMBL" id="KJ473821">
    <property type="protein sequence ID" value="AHY61340.1"/>
    <property type="molecule type" value="Genomic_RNA"/>
</dbReference>